<evidence type="ECO:0000256" key="2">
    <source>
        <dbReference type="ARBA" id="ARBA00022512"/>
    </source>
</evidence>
<dbReference type="Gene3D" id="2.60.40.10">
    <property type="entry name" value="Immunoglobulins"/>
    <property type="match status" value="1"/>
</dbReference>
<keyword evidence="2" id="KW-0134">Cell wall</keyword>
<feature type="region of interest" description="Disordered" evidence="6">
    <location>
        <begin position="61"/>
        <end position="129"/>
    </location>
</feature>
<feature type="compositionally biased region" description="Basic and acidic residues" evidence="6">
    <location>
        <begin position="112"/>
        <end position="129"/>
    </location>
</feature>
<evidence type="ECO:0000256" key="7">
    <source>
        <dbReference type="SAM" id="Phobius"/>
    </source>
</evidence>
<dbReference type="InterPro" id="IPR013783">
    <property type="entry name" value="Ig-like_fold"/>
</dbReference>
<evidence type="ECO:0000256" key="4">
    <source>
        <dbReference type="ARBA" id="ARBA00022729"/>
    </source>
</evidence>
<protein>
    <recommendedName>
        <fullName evidence="8">Gram-positive cocci surface proteins LPxTG domain-containing protein</fullName>
    </recommendedName>
</protein>
<dbReference type="Gene3D" id="2.60.40.3440">
    <property type="match status" value="1"/>
</dbReference>
<comment type="subcellular location">
    <subcellularLocation>
        <location evidence="1">Secreted</location>
        <location evidence="1">Cell wall</location>
        <topology evidence="1">Peptidoglycan-anchor</topology>
    </subcellularLocation>
</comment>
<feature type="domain" description="Gram-positive cocci surface proteins LPxTG" evidence="8">
    <location>
        <begin position="257"/>
        <end position="292"/>
    </location>
</feature>
<feature type="compositionally biased region" description="Polar residues" evidence="6">
    <location>
        <begin position="61"/>
        <end position="73"/>
    </location>
</feature>
<feature type="compositionally biased region" description="Basic and acidic residues" evidence="6">
    <location>
        <begin position="83"/>
        <end position="92"/>
    </location>
</feature>
<reference evidence="9 10" key="1">
    <citation type="submission" date="2017-11" db="EMBL/GenBank/DDBJ databases">
        <title>Bacillus camelliae sp. nov., isolated from pu'er tea.</title>
        <authorList>
            <person name="Niu L."/>
        </authorList>
    </citation>
    <scope>NUCLEOTIDE SEQUENCE [LARGE SCALE GENOMIC DNA]</scope>
    <source>
        <strain evidence="9 10">7578-1</strain>
    </source>
</reference>
<dbReference type="Proteomes" id="UP000233440">
    <property type="component" value="Unassembled WGS sequence"/>
</dbReference>
<dbReference type="Pfam" id="PF00746">
    <property type="entry name" value="Gram_pos_anchor"/>
    <property type="match status" value="1"/>
</dbReference>
<feature type="transmembrane region" description="Helical" evidence="7">
    <location>
        <begin position="266"/>
        <end position="286"/>
    </location>
</feature>
<comment type="caution">
    <text evidence="9">The sequence shown here is derived from an EMBL/GenBank/DDBJ whole genome shotgun (WGS) entry which is preliminary data.</text>
</comment>
<feature type="compositionally biased region" description="Pro residues" evidence="6">
    <location>
        <begin position="170"/>
        <end position="179"/>
    </location>
</feature>
<sequence length="292" mass="31511">MKVDGTSVTDKQDTDKGYFDNNKVSGQFGDVTDTAWHTVEFQAKVKSGQNGNKITNVAQVTGDNVEKSNNPSTDVGVINHKPSAPDDHKTTSKDTPVSGQVKGSDPDGDPLTYKEGKSPSHGTVEVHKDGTWTYTPNKGYTGKDSFTVIVDDGKGGKIEVPVTVDITEPENPPTKPNTPPIISGPKDTTIHTGDHFDPYEGITATDKEDGNLTDKIKIVKNTVNVKQPGTYEVVYKVTDSDGNTSYLHRKVMVENSLPKTGDTNDLPTILGGLVLLLAACILSFRLKRRKDA</sequence>
<keyword evidence="10" id="KW-1185">Reference proteome</keyword>
<keyword evidence="7" id="KW-0472">Membrane</keyword>
<keyword evidence="7" id="KW-1133">Transmembrane helix</keyword>
<evidence type="ECO:0000256" key="3">
    <source>
        <dbReference type="ARBA" id="ARBA00022525"/>
    </source>
</evidence>
<evidence type="ECO:0000256" key="5">
    <source>
        <dbReference type="ARBA" id="ARBA00023088"/>
    </source>
</evidence>
<evidence type="ECO:0000256" key="1">
    <source>
        <dbReference type="ARBA" id="ARBA00004168"/>
    </source>
</evidence>
<dbReference type="InterPro" id="IPR019931">
    <property type="entry name" value="LPXTG_anchor"/>
</dbReference>
<keyword evidence="7" id="KW-0812">Transmembrane</keyword>
<evidence type="ECO:0000313" key="9">
    <source>
        <dbReference type="EMBL" id="PKR85042.1"/>
    </source>
</evidence>
<evidence type="ECO:0000259" key="8">
    <source>
        <dbReference type="PROSITE" id="PS50847"/>
    </source>
</evidence>
<dbReference type="InterPro" id="IPR032179">
    <property type="entry name" value="Cry22Aa_Ig-like"/>
</dbReference>
<dbReference type="NCBIfam" id="TIGR01167">
    <property type="entry name" value="LPXTG_anchor"/>
    <property type="match status" value="1"/>
</dbReference>
<feature type="region of interest" description="Disordered" evidence="6">
    <location>
        <begin position="166"/>
        <end position="193"/>
    </location>
</feature>
<dbReference type="EMBL" id="PIQO01000007">
    <property type="protein sequence ID" value="PKR85042.1"/>
    <property type="molecule type" value="Genomic_DNA"/>
</dbReference>
<dbReference type="NCBIfam" id="TIGR01965">
    <property type="entry name" value="VCBS_repeat"/>
    <property type="match status" value="1"/>
</dbReference>
<proteinExistence type="predicted"/>
<gene>
    <name evidence="9" type="ORF">CWO92_11275</name>
</gene>
<dbReference type="OrthoDB" id="2905884at2"/>
<evidence type="ECO:0000313" key="10">
    <source>
        <dbReference type="Proteomes" id="UP000233440"/>
    </source>
</evidence>
<organism evidence="9 10">
    <name type="scientific">Heyndrickxia camelliae</name>
    <dbReference type="NCBI Taxonomy" id="1707093"/>
    <lineage>
        <taxon>Bacteria</taxon>
        <taxon>Bacillati</taxon>
        <taxon>Bacillota</taxon>
        <taxon>Bacilli</taxon>
        <taxon>Bacillales</taxon>
        <taxon>Bacillaceae</taxon>
        <taxon>Heyndrickxia</taxon>
    </lineage>
</organism>
<dbReference type="InterPro" id="IPR010221">
    <property type="entry name" value="VCBS_dom"/>
</dbReference>
<keyword evidence="4" id="KW-0732">Signal</keyword>
<dbReference type="PROSITE" id="PS50847">
    <property type="entry name" value="GRAM_POS_ANCHORING"/>
    <property type="match status" value="1"/>
</dbReference>
<name>A0A2N3LK80_9BACI</name>
<dbReference type="Pfam" id="PF16403">
    <property type="entry name" value="Bact_surface_Ig-like"/>
    <property type="match status" value="1"/>
</dbReference>
<dbReference type="Pfam" id="PF17963">
    <property type="entry name" value="Big_9"/>
    <property type="match status" value="1"/>
</dbReference>
<keyword evidence="5" id="KW-0572">Peptidoglycan-anchor</keyword>
<evidence type="ECO:0000256" key="6">
    <source>
        <dbReference type="SAM" id="MobiDB-lite"/>
    </source>
</evidence>
<keyword evidence="3" id="KW-0964">Secreted</keyword>
<accession>A0A2N3LK80</accession>
<feature type="region of interest" description="Disordered" evidence="6">
    <location>
        <begin position="1"/>
        <end position="29"/>
    </location>
</feature>
<dbReference type="AlphaFoldDB" id="A0A2N3LK80"/>